<evidence type="ECO:0000259" key="1">
    <source>
        <dbReference type="Pfam" id="PF00665"/>
    </source>
</evidence>
<sequence length="97" mass="11093">MGDITTIRTHQGWRYLAYVLGLATKEIVGWAMSKSLNAELAKAALSHAIRRQQPDTSKLMFHSDQGPRRAIFSQTIYKLFEHIEDKAKHESPWQLLG</sequence>
<dbReference type="PANTHER" id="PTHR46889:SF4">
    <property type="entry name" value="TRANSPOSASE INSO FOR INSERTION SEQUENCE ELEMENT IS911B-RELATED"/>
    <property type="match status" value="1"/>
</dbReference>
<dbReference type="Pfam" id="PF00665">
    <property type="entry name" value="rve"/>
    <property type="match status" value="1"/>
</dbReference>
<organism evidence="2">
    <name type="scientific">marine sediment metagenome</name>
    <dbReference type="NCBI Taxonomy" id="412755"/>
    <lineage>
        <taxon>unclassified sequences</taxon>
        <taxon>metagenomes</taxon>
        <taxon>ecological metagenomes</taxon>
    </lineage>
</organism>
<dbReference type="Gene3D" id="3.30.420.10">
    <property type="entry name" value="Ribonuclease H-like superfamily/Ribonuclease H"/>
    <property type="match status" value="1"/>
</dbReference>
<dbReference type="EMBL" id="LAZR01000863">
    <property type="protein sequence ID" value="KKN55982.1"/>
    <property type="molecule type" value="Genomic_DNA"/>
</dbReference>
<accession>A0A0F9S147</accession>
<dbReference type="PANTHER" id="PTHR46889">
    <property type="entry name" value="TRANSPOSASE INSF FOR INSERTION SEQUENCE IS3B-RELATED"/>
    <property type="match status" value="1"/>
</dbReference>
<dbReference type="GO" id="GO:0015074">
    <property type="term" value="P:DNA integration"/>
    <property type="evidence" value="ECO:0007669"/>
    <property type="project" value="InterPro"/>
</dbReference>
<dbReference type="GO" id="GO:0003676">
    <property type="term" value="F:nucleic acid binding"/>
    <property type="evidence" value="ECO:0007669"/>
    <property type="project" value="InterPro"/>
</dbReference>
<protein>
    <recommendedName>
        <fullName evidence="1">Integrase catalytic domain-containing protein</fullName>
    </recommendedName>
</protein>
<dbReference type="InterPro" id="IPR050900">
    <property type="entry name" value="Transposase_IS3/IS150/IS904"/>
</dbReference>
<name>A0A0F9S147_9ZZZZ</name>
<evidence type="ECO:0000313" key="2">
    <source>
        <dbReference type="EMBL" id="KKN55982.1"/>
    </source>
</evidence>
<dbReference type="SUPFAM" id="SSF53098">
    <property type="entry name" value="Ribonuclease H-like"/>
    <property type="match status" value="1"/>
</dbReference>
<dbReference type="AlphaFoldDB" id="A0A0F9S147"/>
<gene>
    <name evidence="2" type="ORF">LCGC14_0576710</name>
</gene>
<reference evidence="2" key="1">
    <citation type="journal article" date="2015" name="Nature">
        <title>Complex archaea that bridge the gap between prokaryotes and eukaryotes.</title>
        <authorList>
            <person name="Spang A."/>
            <person name="Saw J.H."/>
            <person name="Jorgensen S.L."/>
            <person name="Zaremba-Niedzwiedzka K."/>
            <person name="Martijn J."/>
            <person name="Lind A.E."/>
            <person name="van Eijk R."/>
            <person name="Schleper C."/>
            <person name="Guy L."/>
            <person name="Ettema T.J."/>
        </authorList>
    </citation>
    <scope>NUCLEOTIDE SEQUENCE</scope>
</reference>
<dbReference type="InterPro" id="IPR001584">
    <property type="entry name" value="Integrase_cat-core"/>
</dbReference>
<feature type="domain" description="Integrase catalytic" evidence="1">
    <location>
        <begin position="2"/>
        <end position="67"/>
    </location>
</feature>
<dbReference type="InterPro" id="IPR036397">
    <property type="entry name" value="RNaseH_sf"/>
</dbReference>
<proteinExistence type="predicted"/>
<dbReference type="InterPro" id="IPR012337">
    <property type="entry name" value="RNaseH-like_sf"/>
</dbReference>
<comment type="caution">
    <text evidence="2">The sequence shown here is derived from an EMBL/GenBank/DDBJ whole genome shotgun (WGS) entry which is preliminary data.</text>
</comment>